<dbReference type="KEGG" id="smam:Mal15_48060"/>
<dbReference type="Proteomes" id="UP000321353">
    <property type="component" value="Chromosome"/>
</dbReference>
<protein>
    <submittedName>
        <fullName evidence="2">Uncharacterized protein</fullName>
    </submittedName>
</protein>
<keyword evidence="3" id="KW-1185">Reference proteome</keyword>
<evidence type="ECO:0000313" key="2">
    <source>
        <dbReference type="EMBL" id="QEG00734.1"/>
    </source>
</evidence>
<reference evidence="2 3" key="1">
    <citation type="submission" date="2019-02" db="EMBL/GenBank/DDBJ databases">
        <title>Planctomycetal bacteria perform biofilm scaping via a novel small molecule.</title>
        <authorList>
            <person name="Jeske O."/>
            <person name="Boedeker C."/>
            <person name="Wiegand S."/>
            <person name="Breitling P."/>
            <person name="Kallscheuer N."/>
            <person name="Jogler M."/>
            <person name="Rohde M."/>
            <person name="Petersen J."/>
            <person name="Medema M.H."/>
            <person name="Surup F."/>
            <person name="Jogler C."/>
        </authorList>
    </citation>
    <scope>NUCLEOTIDE SEQUENCE [LARGE SCALE GENOMIC DNA]</scope>
    <source>
        <strain evidence="2 3">Mal15</strain>
    </source>
</reference>
<dbReference type="AlphaFoldDB" id="A0A5B9MII9"/>
<feature type="region of interest" description="Disordered" evidence="1">
    <location>
        <begin position="11"/>
        <end position="49"/>
    </location>
</feature>
<evidence type="ECO:0000313" key="3">
    <source>
        <dbReference type="Proteomes" id="UP000321353"/>
    </source>
</evidence>
<name>A0A5B9MII9_9BACT</name>
<organism evidence="2 3">
    <name type="scientific">Stieleria maiorica</name>
    <dbReference type="NCBI Taxonomy" id="2795974"/>
    <lineage>
        <taxon>Bacteria</taxon>
        <taxon>Pseudomonadati</taxon>
        <taxon>Planctomycetota</taxon>
        <taxon>Planctomycetia</taxon>
        <taxon>Pirellulales</taxon>
        <taxon>Pirellulaceae</taxon>
        <taxon>Stieleria</taxon>
    </lineage>
</organism>
<accession>A0A5B9MII9</accession>
<feature type="compositionally biased region" description="Polar residues" evidence="1">
    <location>
        <begin position="11"/>
        <end position="26"/>
    </location>
</feature>
<evidence type="ECO:0000256" key="1">
    <source>
        <dbReference type="SAM" id="MobiDB-lite"/>
    </source>
</evidence>
<sequence>MCNWQQTCELNSNTSDGYSQQANEQNQGEHRRYRKRHTSSHQFTCLKRK</sequence>
<dbReference type="EMBL" id="CP036264">
    <property type="protein sequence ID" value="QEG00734.1"/>
    <property type="molecule type" value="Genomic_DNA"/>
</dbReference>
<gene>
    <name evidence="2" type="ORF">Mal15_48060</name>
</gene>
<proteinExistence type="predicted"/>